<name>A0A2L2X7T2_9FIRM</name>
<evidence type="ECO:0000313" key="2">
    <source>
        <dbReference type="Proteomes" id="UP000239549"/>
    </source>
</evidence>
<keyword evidence="2" id="KW-1185">Reference proteome</keyword>
<gene>
    <name evidence="1" type="ORF">DCCM_0233</name>
</gene>
<organism evidence="1 2">
    <name type="scientific">Desulfocucumis palustris</name>
    <dbReference type="NCBI Taxonomy" id="1898651"/>
    <lineage>
        <taxon>Bacteria</taxon>
        <taxon>Bacillati</taxon>
        <taxon>Bacillota</taxon>
        <taxon>Clostridia</taxon>
        <taxon>Eubacteriales</taxon>
        <taxon>Desulfocucumaceae</taxon>
        <taxon>Desulfocucumis</taxon>
    </lineage>
</organism>
<proteinExistence type="predicted"/>
<evidence type="ECO:0000313" key="1">
    <source>
        <dbReference type="EMBL" id="GBF32042.1"/>
    </source>
</evidence>
<dbReference type="EMBL" id="BFAV01000018">
    <property type="protein sequence ID" value="GBF32042.1"/>
    <property type="molecule type" value="Genomic_DNA"/>
</dbReference>
<accession>A0A2L2X7T2</accession>
<protein>
    <submittedName>
        <fullName evidence="1">Uncharacterized protein</fullName>
    </submittedName>
</protein>
<dbReference type="AlphaFoldDB" id="A0A2L2X7T2"/>
<dbReference type="Proteomes" id="UP000239549">
    <property type="component" value="Unassembled WGS sequence"/>
</dbReference>
<comment type="caution">
    <text evidence="1">The sequence shown here is derived from an EMBL/GenBank/DDBJ whole genome shotgun (WGS) entry which is preliminary data.</text>
</comment>
<reference evidence="2" key="1">
    <citation type="submission" date="2018-02" db="EMBL/GenBank/DDBJ databases">
        <title>Genome sequence of Desulfocucumis palustris strain NAW-5.</title>
        <authorList>
            <person name="Watanabe M."/>
            <person name="Kojima H."/>
            <person name="Fukui M."/>
        </authorList>
    </citation>
    <scope>NUCLEOTIDE SEQUENCE [LARGE SCALE GENOMIC DNA]</scope>
    <source>
        <strain evidence="2">NAW-5</strain>
    </source>
</reference>
<sequence>MTVAVAIFNGLLNVNTLRNVAGLNQGMNSNVGWTYYSKTNDILSQTAGNLNFIPVIKNILLDPDVVDSTNTNAGGNSPTAGTITEVI</sequence>